<dbReference type="GO" id="GO:0005739">
    <property type="term" value="C:mitochondrion"/>
    <property type="evidence" value="ECO:0007669"/>
    <property type="project" value="TreeGrafter"/>
</dbReference>
<evidence type="ECO:0000313" key="1">
    <source>
        <dbReference type="EMBL" id="KAF1980114.1"/>
    </source>
</evidence>
<dbReference type="SUPFAM" id="SSF56112">
    <property type="entry name" value="Protein kinase-like (PK-like)"/>
    <property type="match status" value="1"/>
</dbReference>
<dbReference type="InterPro" id="IPR051035">
    <property type="entry name" value="Mito_inheritance_9"/>
</dbReference>
<accession>A0A6A5VRZ0</accession>
<sequence length="317" mass="36907">MLNFPDQKALRVLRSAAEKELAWLRTYGRPRFPFERAYRETSLYKKQEPKEHYKSLEEHLKLSPYFIPTHSKLNRSVLRHPDLQHNNIFISEDFSITGLIDWQRSTILPTFLVAGIPKSFQSYDDEESLSFVLPKLPDHIDTVDEGCRARELEQFRRCHVHFFYLGFTRQLNGPHWHAIKGRGLLRRRIFDHAGSPWEGLNTPLQMEIVQVTHNWPNIASPMPDGTVPACPVVVTELEAQKPRELADSLREVDSEMEHIHDVLGIASDGWTPNEAFDTAKKGIEMIKEEGLKEVADDPWLKKMSQQHWPFDDFDEDE</sequence>
<reference evidence="1" key="1">
    <citation type="journal article" date="2020" name="Stud. Mycol.">
        <title>101 Dothideomycetes genomes: a test case for predicting lifestyles and emergence of pathogens.</title>
        <authorList>
            <person name="Haridas S."/>
            <person name="Albert R."/>
            <person name="Binder M."/>
            <person name="Bloem J."/>
            <person name="Labutti K."/>
            <person name="Salamov A."/>
            <person name="Andreopoulos B."/>
            <person name="Baker S."/>
            <person name="Barry K."/>
            <person name="Bills G."/>
            <person name="Bluhm B."/>
            <person name="Cannon C."/>
            <person name="Castanera R."/>
            <person name="Culley D."/>
            <person name="Daum C."/>
            <person name="Ezra D."/>
            <person name="Gonzalez J."/>
            <person name="Henrissat B."/>
            <person name="Kuo A."/>
            <person name="Liang C."/>
            <person name="Lipzen A."/>
            <person name="Lutzoni F."/>
            <person name="Magnuson J."/>
            <person name="Mondo S."/>
            <person name="Nolan M."/>
            <person name="Ohm R."/>
            <person name="Pangilinan J."/>
            <person name="Park H.-J."/>
            <person name="Ramirez L."/>
            <person name="Alfaro M."/>
            <person name="Sun H."/>
            <person name="Tritt A."/>
            <person name="Yoshinaga Y."/>
            <person name="Zwiers L.-H."/>
            <person name="Turgeon B."/>
            <person name="Goodwin S."/>
            <person name="Spatafora J."/>
            <person name="Crous P."/>
            <person name="Grigoriev I."/>
        </authorList>
    </citation>
    <scope>NUCLEOTIDE SEQUENCE</scope>
    <source>
        <strain evidence="1">CBS 107.79</strain>
    </source>
</reference>
<proteinExistence type="predicted"/>
<dbReference type="AlphaFoldDB" id="A0A6A5VRZ0"/>
<dbReference type="Gene3D" id="3.90.1200.10">
    <property type="match status" value="1"/>
</dbReference>
<dbReference type="PANTHER" id="PTHR36091:SF2">
    <property type="entry name" value="AMINOGLYCOSIDE PHOSPHOTRANSFERASE DOMAIN-CONTAINING PROTEIN"/>
    <property type="match status" value="1"/>
</dbReference>
<dbReference type="PANTHER" id="PTHR36091">
    <property type="entry name" value="ALTERED INHERITANCE OF MITOCHONDRIA PROTEIN 9, MITOCHONDRIAL"/>
    <property type="match status" value="1"/>
</dbReference>
<dbReference type="EMBL" id="ML976656">
    <property type="protein sequence ID" value="KAF1980114.1"/>
    <property type="molecule type" value="Genomic_DNA"/>
</dbReference>
<dbReference type="Proteomes" id="UP000800036">
    <property type="component" value="Unassembled WGS sequence"/>
</dbReference>
<dbReference type="InterPro" id="IPR011009">
    <property type="entry name" value="Kinase-like_dom_sf"/>
</dbReference>
<organism evidence="1 2">
    <name type="scientific">Bimuria novae-zelandiae CBS 107.79</name>
    <dbReference type="NCBI Taxonomy" id="1447943"/>
    <lineage>
        <taxon>Eukaryota</taxon>
        <taxon>Fungi</taxon>
        <taxon>Dikarya</taxon>
        <taxon>Ascomycota</taxon>
        <taxon>Pezizomycotina</taxon>
        <taxon>Dothideomycetes</taxon>
        <taxon>Pleosporomycetidae</taxon>
        <taxon>Pleosporales</taxon>
        <taxon>Massarineae</taxon>
        <taxon>Didymosphaeriaceae</taxon>
        <taxon>Bimuria</taxon>
    </lineage>
</organism>
<name>A0A6A5VRZ0_9PLEO</name>
<keyword evidence="2" id="KW-1185">Reference proteome</keyword>
<gene>
    <name evidence="1" type="ORF">BU23DRAFT_2664</name>
</gene>
<dbReference type="OrthoDB" id="10003767at2759"/>
<protein>
    <recommendedName>
        <fullName evidence="3">Aminoglycoside phosphotransferase domain-containing protein</fullName>
    </recommendedName>
</protein>
<evidence type="ECO:0000313" key="2">
    <source>
        <dbReference type="Proteomes" id="UP000800036"/>
    </source>
</evidence>
<evidence type="ECO:0008006" key="3">
    <source>
        <dbReference type="Google" id="ProtNLM"/>
    </source>
</evidence>